<organism evidence="1 2">
    <name type="scientific">Planktothrix pseudagardhii</name>
    <dbReference type="NCBI Taxonomy" id="132604"/>
    <lineage>
        <taxon>Bacteria</taxon>
        <taxon>Bacillati</taxon>
        <taxon>Cyanobacteriota</taxon>
        <taxon>Cyanophyceae</taxon>
        <taxon>Oscillatoriophycideae</taxon>
        <taxon>Oscillatoriales</taxon>
        <taxon>Microcoleaceae</taxon>
        <taxon>Planktothrix</taxon>
    </lineage>
</organism>
<gene>
    <name evidence="1" type="ORF">NO713_04942</name>
</gene>
<dbReference type="NCBIfam" id="NF045582">
    <property type="entry name" value="Npun_R2823_gen"/>
    <property type="match status" value="1"/>
</dbReference>
<keyword evidence="2" id="KW-1185">Reference proteome</keyword>
<dbReference type="InterPro" id="IPR029044">
    <property type="entry name" value="Nucleotide-diphossugar_trans"/>
</dbReference>
<evidence type="ECO:0000313" key="2">
    <source>
        <dbReference type="Proteomes" id="UP001153719"/>
    </source>
</evidence>
<name>A0A9W4D936_9CYAN</name>
<dbReference type="Proteomes" id="UP001153719">
    <property type="component" value="Chromosome"/>
</dbReference>
<dbReference type="RefSeq" id="WP_254174869.1">
    <property type="nucleotide sequence ID" value="NZ_LR882967.1"/>
</dbReference>
<accession>A0A9W4D936</accession>
<proteinExistence type="predicted"/>
<dbReference type="EMBL" id="LR882967">
    <property type="protein sequence ID" value="CAD5982146.1"/>
    <property type="molecule type" value="Genomic_DNA"/>
</dbReference>
<dbReference type="KEGG" id="ppsu:NO713_04942"/>
<dbReference type="InterPro" id="IPR054619">
    <property type="entry name" value="Npun_R2821-like"/>
</dbReference>
<dbReference type="Gene3D" id="3.90.550.10">
    <property type="entry name" value="Spore Coat Polysaccharide Biosynthesis Protein SpsA, Chain A"/>
    <property type="match status" value="1"/>
</dbReference>
<sequence length="323" mass="37453">MQGICTLGNDVVYDQIVALLNSIDANSGSEIPVCVFPFDDRLERLSAEIARRPNVSLYNNQEITNHWDQFMAGASPASTNKKYRLYGAHRRFCGFNGPFERFVYMDADTLLMSPLDFIFNKLDEYDCVVYDFQHFEPERIYNLKSSKLTQVFPQELIDSQIFCSGFYATKRGLFDQEKCKWLLSNLQEGGELEILYPKGDQPVLNYMFMRSGIPIYNFAYYLPNSIRTGNSVTSSHFKEKDHILYDKGNPLTYFHYIGIMPSVMEAVCKGKNVEFPYRDVFLHYRYLHEPEKRPVFTTPGVPYNASSKPSLVKRILRKLNLSR</sequence>
<evidence type="ECO:0008006" key="3">
    <source>
        <dbReference type="Google" id="ProtNLM"/>
    </source>
</evidence>
<protein>
    <recommendedName>
        <fullName evidence="3">Sugar transferase</fullName>
    </recommendedName>
</protein>
<dbReference type="SUPFAM" id="SSF53448">
    <property type="entry name" value="Nucleotide-diphospho-sugar transferases"/>
    <property type="match status" value="1"/>
</dbReference>
<evidence type="ECO:0000313" key="1">
    <source>
        <dbReference type="EMBL" id="CAD5982146.1"/>
    </source>
</evidence>
<dbReference type="AlphaFoldDB" id="A0A9W4D936"/>
<reference evidence="1" key="1">
    <citation type="submission" date="2020-09" db="EMBL/GenBank/DDBJ databases">
        <authorList>
            <person name="Blom J."/>
        </authorList>
    </citation>
    <scope>NUCLEOTIDE SEQUENCE</scope>
    <source>
        <strain evidence="1">No.713</strain>
    </source>
</reference>